<evidence type="ECO:0000313" key="2">
    <source>
        <dbReference type="Proteomes" id="UP000828732"/>
    </source>
</evidence>
<gene>
    <name evidence="1" type="ORF">bas34_0099</name>
</gene>
<keyword evidence="2" id="KW-1185">Reference proteome</keyword>
<reference evidence="1" key="1">
    <citation type="journal article" date="2021" name="PLoS Biol.">
        <title>Systematic exploration of Escherichia coli phage-host interactions with the BASEL phage collection.</title>
        <authorList>
            <person name="Maffei E."/>
            <person name="Shaidullina A."/>
            <person name="Burkolter M."/>
            <person name="Heyer Y."/>
            <person name="Estermann F."/>
            <person name="Druelle V."/>
            <person name="Sauer P."/>
            <person name="Willi L."/>
            <person name="Michaelis S."/>
            <person name="Hilbi H."/>
            <person name="Thaler D.S."/>
            <person name="Harms A."/>
        </authorList>
    </citation>
    <scope>NUCLEOTIDE SEQUENCE</scope>
    <source>
        <strain evidence="1">Bas34</strain>
    </source>
</reference>
<dbReference type="Proteomes" id="UP000828732">
    <property type="component" value="Segment"/>
</dbReference>
<sequence>MGSSLLKHCRRCNGLVNRGTGVTAGSRLQLHAIQEYKCRS</sequence>
<accession>A0AAE7VYJ5</accession>
<name>A0AAE7VYJ5_9CAUD</name>
<organism evidence="1 2">
    <name type="scientific">Escherichia phage SelmaRatti</name>
    <dbReference type="NCBI Taxonomy" id="2852006"/>
    <lineage>
        <taxon>Viruses</taxon>
        <taxon>Duplodnaviria</taxon>
        <taxon>Heunggongvirae</taxon>
        <taxon>Uroviricota</taxon>
        <taxon>Caudoviricetes</taxon>
        <taxon>Demerecviridae</taxon>
        <taxon>Markadamsvirinae</taxon>
        <taxon>Tequintavirus</taxon>
        <taxon>Tequintavirus selmaratti</taxon>
    </lineage>
</organism>
<protein>
    <submittedName>
        <fullName evidence="1">Uncharacterized protein</fullName>
    </submittedName>
</protein>
<dbReference type="EMBL" id="MZ501103">
    <property type="protein sequence ID" value="QXV84391.1"/>
    <property type="molecule type" value="Genomic_DNA"/>
</dbReference>
<evidence type="ECO:0000313" key="1">
    <source>
        <dbReference type="EMBL" id="QXV84391.1"/>
    </source>
</evidence>
<proteinExistence type="predicted"/>